<dbReference type="AlphaFoldDB" id="A0A0F8WW38"/>
<dbReference type="GO" id="GO:0008170">
    <property type="term" value="F:N-methyltransferase activity"/>
    <property type="evidence" value="ECO:0007669"/>
    <property type="project" value="InterPro"/>
</dbReference>
<evidence type="ECO:0000256" key="2">
    <source>
        <dbReference type="ARBA" id="ARBA00022679"/>
    </source>
</evidence>
<dbReference type="Pfam" id="PF01555">
    <property type="entry name" value="N6_N4_Mtase"/>
    <property type="match status" value="1"/>
</dbReference>
<dbReference type="InterPro" id="IPR029063">
    <property type="entry name" value="SAM-dependent_MTases_sf"/>
</dbReference>
<gene>
    <name evidence="4" type="ORF">LCGC14_3102920</name>
</gene>
<evidence type="ECO:0000259" key="3">
    <source>
        <dbReference type="Pfam" id="PF01555"/>
    </source>
</evidence>
<organism evidence="4">
    <name type="scientific">marine sediment metagenome</name>
    <dbReference type="NCBI Taxonomy" id="412755"/>
    <lineage>
        <taxon>unclassified sequences</taxon>
        <taxon>metagenomes</taxon>
        <taxon>ecological metagenomes</taxon>
    </lineage>
</organism>
<sequence>MKPYYQDEWVTIYLGDCREILPELPNNIQSEFLDPPFNVGKKYGDNGDNRKDYYEWCEAWLDLCFEKLLDTGSLYLMTIPRHLEKLYPMLGSRGVFINEIHWRNVSASHSKRGFWNSYQPILFYGKTGDYFLGTGKVWLCSKCRGDDKAA</sequence>
<protein>
    <recommendedName>
        <fullName evidence="3">DNA methylase N-4/N-6 domain-containing protein</fullName>
    </recommendedName>
</protein>
<comment type="caution">
    <text evidence="4">The sequence shown here is derived from an EMBL/GenBank/DDBJ whole genome shotgun (WGS) entry which is preliminary data.</text>
</comment>
<dbReference type="SUPFAM" id="SSF53335">
    <property type="entry name" value="S-adenosyl-L-methionine-dependent methyltransferases"/>
    <property type="match status" value="1"/>
</dbReference>
<dbReference type="GO" id="GO:0032259">
    <property type="term" value="P:methylation"/>
    <property type="evidence" value="ECO:0007669"/>
    <property type="project" value="UniProtKB-KW"/>
</dbReference>
<proteinExistence type="predicted"/>
<dbReference type="EMBL" id="LAZR01066921">
    <property type="protein sequence ID" value="KKK52635.1"/>
    <property type="molecule type" value="Genomic_DNA"/>
</dbReference>
<accession>A0A0F8WW38</accession>
<keyword evidence="1" id="KW-0489">Methyltransferase</keyword>
<keyword evidence="2" id="KW-0808">Transferase</keyword>
<dbReference type="Gene3D" id="3.40.50.150">
    <property type="entry name" value="Vaccinia Virus protein VP39"/>
    <property type="match status" value="1"/>
</dbReference>
<dbReference type="InterPro" id="IPR002941">
    <property type="entry name" value="DNA_methylase_N4/N6"/>
</dbReference>
<name>A0A0F8WW38_9ZZZZ</name>
<feature type="domain" description="DNA methylase N-4/N-6" evidence="3">
    <location>
        <begin position="32"/>
        <end position="130"/>
    </location>
</feature>
<evidence type="ECO:0000313" key="4">
    <source>
        <dbReference type="EMBL" id="KKK52635.1"/>
    </source>
</evidence>
<dbReference type="GO" id="GO:0003677">
    <property type="term" value="F:DNA binding"/>
    <property type="evidence" value="ECO:0007669"/>
    <property type="project" value="InterPro"/>
</dbReference>
<evidence type="ECO:0000256" key="1">
    <source>
        <dbReference type="ARBA" id="ARBA00022603"/>
    </source>
</evidence>
<reference evidence="4" key="1">
    <citation type="journal article" date="2015" name="Nature">
        <title>Complex archaea that bridge the gap between prokaryotes and eukaryotes.</title>
        <authorList>
            <person name="Spang A."/>
            <person name="Saw J.H."/>
            <person name="Jorgensen S.L."/>
            <person name="Zaremba-Niedzwiedzka K."/>
            <person name="Martijn J."/>
            <person name="Lind A.E."/>
            <person name="van Eijk R."/>
            <person name="Schleper C."/>
            <person name="Guy L."/>
            <person name="Ettema T.J."/>
        </authorList>
    </citation>
    <scope>NUCLEOTIDE SEQUENCE</scope>
</reference>